<dbReference type="Proteomes" id="UP000319732">
    <property type="component" value="Unassembled WGS sequence"/>
</dbReference>
<evidence type="ECO:0000313" key="3">
    <source>
        <dbReference type="Proteomes" id="UP000319732"/>
    </source>
</evidence>
<protein>
    <submittedName>
        <fullName evidence="2">Uncharacterized protein</fullName>
    </submittedName>
</protein>
<keyword evidence="3" id="KW-1185">Reference proteome</keyword>
<comment type="caution">
    <text evidence="2">The sequence shown here is derived from an EMBL/GenBank/DDBJ whole genome shotgun (WGS) entry which is preliminary data.</text>
</comment>
<sequence>MPRSLWSPALLAVVFVLAVSACDFDGGRQAEIAYPRIVELKNASPDRIDLTAFSSAPDAKATFFLEGVRLSPGAAQNWRIRLDAYEDILTGRFVLDGTCGDTTGWQLAGELLKSHIVEQADQGKVVVTVPACGG</sequence>
<gene>
    <name evidence="2" type="ORF">FKG94_23410</name>
</gene>
<accession>A0A545STG6</accession>
<reference evidence="2 3" key="1">
    <citation type="submission" date="2019-06" db="EMBL/GenBank/DDBJ databases">
        <title>Whole genome sequence for Cellvibrionaceae sp. R142.</title>
        <authorList>
            <person name="Wang G."/>
        </authorList>
    </citation>
    <scope>NUCLEOTIDE SEQUENCE [LARGE SCALE GENOMIC DNA]</scope>
    <source>
        <strain evidence="2 3">R142</strain>
    </source>
</reference>
<dbReference type="PROSITE" id="PS51257">
    <property type="entry name" value="PROKAR_LIPOPROTEIN"/>
    <property type="match status" value="1"/>
</dbReference>
<evidence type="ECO:0000313" key="2">
    <source>
        <dbReference type="EMBL" id="TQV68249.1"/>
    </source>
</evidence>
<name>A0A545STG6_9GAMM</name>
<organism evidence="2 3">
    <name type="scientific">Exilibacterium tricleocarpae</name>
    <dbReference type="NCBI Taxonomy" id="2591008"/>
    <lineage>
        <taxon>Bacteria</taxon>
        <taxon>Pseudomonadati</taxon>
        <taxon>Pseudomonadota</taxon>
        <taxon>Gammaproteobacteria</taxon>
        <taxon>Cellvibrionales</taxon>
        <taxon>Cellvibrionaceae</taxon>
        <taxon>Exilibacterium</taxon>
    </lineage>
</organism>
<keyword evidence="1" id="KW-0732">Signal</keyword>
<proteinExistence type="predicted"/>
<evidence type="ECO:0000256" key="1">
    <source>
        <dbReference type="SAM" id="SignalP"/>
    </source>
</evidence>
<feature type="signal peptide" evidence="1">
    <location>
        <begin position="1"/>
        <end position="21"/>
    </location>
</feature>
<dbReference type="AlphaFoldDB" id="A0A545STG6"/>
<dbReference type="EMBL" id="VHSG01000028">
    <property type="protein sequence ID" value="TQV68249.1"/>
    <property type="molecule type" value="Genomic_DNA"/>
</dbReference>
<dbReference type="RefSeq" id="WP_142929381.1">
    <property type="nucleotide sequence ID" value="NZ_ML660106.1"/>
</dbReference>
<feature type="chain" id="PRO_5022051958" evidence="1">
    <location>
        <begin position="22"/>
        <end position="134"/>
    </location>
</feature>